<feature type="transmembrane region" description="Helical" evidence="24">
    <location>
        <begin position="12"/>
        <end position="39"/>
    </location>
</feature>
<dbReference type="RefSeq" id="WP_199261215.1">
    <property type="nucleotide sequence ID" value="NZ_CP054140.1"/>
</dbReference>
<keyword evidence="14" id="KW-0443">Lipid metabolism</keyword>
<evidence type="ECO:0000256" key="9">
    <source>
        <dbReference type="ARBA" id="ARBA00022516"/>
    </source>
</evidence>
<evidence type="ECO:0000256" key="14">
    <source>
        <dbReference type="ARBA" id="ARBA00023098"/>
    </source>
</evidence>
<evidence type="ECO:0000256" key="15">
    <source>
        <dbReference type="ARBA" id="ARBA00023136"/>
    </source>
</evidence>
<dbReference type="PANTHER" id="PTHR46382:SF1">
    <property type="entry name" value="PHOSPHATIDATE CYTIDYLYLTRANSFERASE"/>
    <property type="match status" value="1"/>
</dbReference>
<evidence type="ECO:0000256" key="23">
    <source>
        <dbReference type="ARBA" id="ARBA00033406"/>
    </source>
</evidence>
<evidence type="ECO:0000256" key="7">
    <source>
        <dbReference type="ARBA" id="ARBA00019373"/>
    </source>
</evidence>
<evidence type="ECO:0000313" key="26">
    <source>
        <dbReference type="Proteomes" id="UP000596092"/>
    </source>
</evidence>
<evidence type="ECO:0000256" key="5">
    <source>
        <dbReference type="ARBA" id="ARBA00010185"/>
    </source>
</evidence>
<protein>
    <recommendedName>
        <fullName evidence="7">Phosphatidate cytidylyltransferase</fullName>
        <ecNumber evidence="6">2.7.7.41</ecNumber>
    </recommendedName>
    <alternativeName>
        <fullName evidence="20">CDP-DAG synthase</fullName>
    </alternativeName>
    <alternativeName>
        <fullName evidence="22">CDP-DG synthase</fullName>
    </alternativeName>
    <alternativeName>
        <fullName evidence="18">CDP-diacylglycerol synthase</fullName>
    </alternativeName>
    <alternativeName>
        <fullName evidence="21">CDP-diglyceride pyrophosphorylase</fullName>
    </alternativeName>
    <alternativeName>
        <fullName evidence="23">CDP-diglyceride synthase</fullName>
    </alternativeName>
    <alternativeName>
        <fullName evidence="19">CTP:phosphatidate cytidylyltransferase</fullName>
    </alternativeName>
</protein>
<reference evidence="25 26" key="1">
    <citation type="submission" date="2020-05" db="EMBL/GenBank/DDBJ databases">
        <title>Complete genome of Desulfobulbus oligotrophicus.</title>
        <authorList>
            <person name="Podar M."/>
        </authorList>
    </citation>
    <scope>NUCLEOTIDE SEQUENCE [LARGE SCALE GENOMIC DNA]</scope>
    <source>
        <strain evidence="25 26">Prop6</strain>
    </source>
</reference>
<keyword evidence="11 24" id="KW-0812">Transmembrane</keyword>
<evidence type="ECO:0000256" key="8">
    <source>
        <dbReference type="ARBA" id="ARBA00022475"/>
    </source>
</evidence>
<gene>
    <name evidence="25" type="ORF">HP555_07735</name>
</gene>
<evidence type="ECO:0000256" key="19">
    <source>
        <dbReference type="ARBA" id="ARBA00031825"/>
    </source>
</evidence>
<feature type="transmembrane region" description="Helical" evidence="24">
    <location>
        <begin position="198"/>
        <end position="217"/>
    </location>
</feature>
<dbReference type="EC" id="2.7.7.41" evidence="6"/>
<dbReference type="GO" id="GO:0016024">
    <property type="term" value="P:CDP-diacylglycerol biosynthetic process"/>
    <property type="evidence" value="ECO:0007669"/>
    <property type="project" value="TreeGrafter"/>
</dbReference>
<comment type="pathway">
    <text evidence="3">Phospholipid metabolism; CDP-diacylglycerol biosynthesis; CDP-diacylglycerol from sn-glycerol 3-phosphate: step 3/3.</text>
</comment>
<evidence type="ECO:0000256" key="10">
    <source>
        <dbReference type="ARBA" id="ARBA00022679"/>
    </source>
</evidence>
<feature type="transmembrane region" description="Helical" evidence="24">
    <location>
        <begin position="104"/>
        <end position="125"/>
    </location>
</feature>
<evidence type="ECO:0000256" key="21">
    <source>
        <dbReference type="ARBA" id="ARBA00032396"/>
    </source>
</evidence>
<keyword evidence="16" id="KW-0594">Phospholipid biosynthesis</keyword>
<feature type="transmembrane region" description="Helical" evidence="24">
    <location>
        <begin position="75"/>
        <end position="92"/>
    </location>
</feature>
<comment type="catalytic activity">
    <reaction evidence="1">
        <text>a 1,2-diacyl-sn-glycero-3-phosphate + CTP + H(+) = a CDP-1,2-diacyl-sn-glycerol + diphosphate</text>
        <dbReference type="Rhea" id="RHEA:16229"/>
        <dbReference type="ChEBI" id="CHEBI:15378"/>
        <dbReference type="ChEBI" id="CHEBI:33019"/>
        <dbReference type="ChEBI" id="CHEBI:37563"/>
        <dbReference type="ChEBI" id="CHEBI:58332"/>
        <dbReference type="ChEBI" id="CHEBI:58608"/>
        <dbReference type="EC" id="2.7.7.41"/>
    </reaction>
</comment>
<evidence type="ECO:0000256" key="16">
    <source>
        <dbReference type="ARBA" id="ARBA00023209"/>
    </source>
</evidence>
<evidence type="ECO:0000256" key="6">
    <source>
        <dbReference type="ARBA" id="ARBA00012487"/>
    </source>
</evidence>
<evidence type="ECO:0000256" key="4">
    <source>
        <dbReference type="ARBA" id="ARBA00005189"/>
    </source>
</evidence>
<accession>A0A7T5VDA2</accession>
<evidence type="ECO:0000256" key="24">
    <source>
        <dbReference type="SAM" id="Phobius"/>
    </source>
</evidence>
<keyword evidence="26" id="KW-1185">Reference proteome</keyword>
<dbReference type="GO" id="GO:0004605">
    <property type="term" value="F:phosphatidate cytidylyltransferase activity"/>
    <property type="evidence" value="ECO:0007669"/>
    <property type="project" value="UniProtKB-EC"/>
</dbReference>
<dbReference type="PANTHER" id="PTHR46382">
    <property type="entry name" value="PHOSPHATIDATE CYTIDYLYLTRANSFERASE"/>
    <property type="match status" value="1"/>
</dbReference>
<comment type="similarity">
    <text evidence="5">Belongs to the CDS family.</text>
</comment>
<keyword evidence="12 25" id="KW-0548">Nucleotidyltransferase</keyword>
<keyword evidence="15 24" id="KW-0472">Membrane</keyword>
<evidence type="ECO:0000256" key="12">
    <source>
        <dbReference type="ARBA" id="ARBA00022695"/>
    </source>
</evidence>
<dbReference type="KEGG" id="dog:HP555_07735"/>
<organism evidence="25 26">
    <name type="scientific">Desulfobulbus oligotrophicus</name>
    <dbReference type="NCBI Taxonomy" id="1909699"/>
    <lineage>
        <taxon>Bacteria</taxon>
        <taxon>Pseudomonadati</taxon>
        <taxon>Thermodesulfobacteriota</taxon>
        <taxon>Desulfobulbia</taxon>
        <taxon>Desulfobulbales</taxon>
        <taxon>Desulfobulbaceae</taxon>
        <taxon>Desulfobulbus</taxon>
    </lineage>
</organism>
<sequence>MNRVIPGAFMVAGWLLLLFWGTAEFFWGVAIAGTVVALIEFFRMVLPKLTGMPLYLSVSCCQLPVFATFYGRGDVVLAGVMASLLAVVALALHRFGRVNDTLDYMTACGLAILYVALCLAHIVLIRHLPDGAFWLTMLVGIVAGSDTGAYYAGRAFGRRKLFPIISPKKTVAGVVGGMFAGVIAAEVISLLFSKNVNPFILAVVAMGLIAIGIAGDLTESMIKRSVGVKDSGTILFGHGGILDRLDSLLLASPVLYYLLHFGILS</sequence>
<keyword evidence="17" id="KW-1208">Phospholipid metabolism</keyword>
<evidence type="ECO:0000313" key="25">
    <source>
        <dbReference type="EMBL" id="QQG65758.1"/>
    </source>
</evidence>
<dbReference type="EMBL" id="CP054140">
    <property type="protein sequence ID" value="QQG65758.1"/>
    <property type="molecule type" value="Genomic_DNA"/>
</dbReference>
<evidence type="ECO:0000256" key="20">
    <source>
        <dbReference type="ARBA" id="ARBA00032253"/>
    </source>
</evidence>
<dbReference type="Proteomes" id="UP000596092">
    <property type="component" value="Chromosome"/>
</dbReference>
<evidence type="ECO:0000256" key="22">
    <source>
        <dbReference type="ARBA" id="ARBA00032743"/>
    </source>
</evidence>
<feature type="transmembrane region" description="Helical" evidence="24">
    <location>
        <begin position="131"/>
        <end position="151"/>
    </location>
</feature>
<keyword evidence="13 24" id="KW-1133">Transmembrane helix</keyword>
<comment type="subcellular location">
    <subcellularLocation>
        <location evidence="2">Cell membrane</location>
        <topology evidence="2">Multi-pass membrane protein</topology>
    </subcellularLocation>
</comment>
<dbReference type="GO" id="GO:0005886">
    <property type="term" value="C:plasma membrane"/>
    <property type="evidence" value="ECO:0007669"/>
    <property type="project" value="UniProtKB-SubCell"/>
</dbReference>
<comment type="pathway">
    <text evidence="4">Lipid metabolism.</text>
</comment>
<dbReference type="AlphaFoldDB" id="A0A7T5VDA2"/>
<dbReference type="Pfam" id="PF01148">
    <property type="entry name" value="CTP_transf_1"/>
    <property type="match status" value="1"/>
</dbReference>
<proteinExistence type="inferred from homology"/>
<evidence type="ECO:0000256" key="18">
    <source>
        <dbReference type="ARBA" id="ARBA00029893"/>
    </source>
</evidence>
<evidence type="ECO:0000256" key="11">
    <source>
        <dbReference type="ARBA" id="ARBA00022692"/>
    </source>
</evidence>
<keyword evidence="9" id="KW-0444">Lipid biosynthesis</keyword>
<keyword evidence="10 25" id="KW-0808">Transferase</keyword>
<evidence type="ECO:0000256" key="1">
    <source>
        <dbReference type="ARBA" id="ARBA00001698"/>
    </source>
</evidence>
<evidence type="ECO:0000256" key="3">
    <source>
        <dbReference type="ARBA" id="ARBA00005119"/>
    </source>
</evidence>
<evidence type="ECO:0000256" key="2">
    <source>
        <dbReference type="ARBA" id="ARBA00004651"/>
    </source>
</evidence>
<evidence type="ECO:0000256" key="13">
    <source>
        <dbReference type="ARBA" id="ARBA00022989"/>
    </source>
</evidence>
<keyword evidence="8" id="KW-1003">Cell membrane</keyword>
<name>A0A7T5VDA2_9BACT</name>
<feature type="transmembrane region" description="Helical" evidence="24">
    <location>
        <begin position="171"/>
        <end position="192"/>
    </location>
</feature>
<evidence type="ECO:0000256" key="17">
    <source>
        <dbReference type="ARBA" id="ARBA00023264"/>
    </source>
</evidence>